<accession>A0A3A6TRS8</accession>
<keyword evidence="5 8" id="KW-0547">Nucleotide-binding</keyword>
<evidence type="ECO:0000256" key="1">
    <source>
        <dbReference type="ARBA" id="ARBA00004990"/>
    </source>
</evidence>
<evidence type="ECO:0000256" key="5">
    <source>
        <dbReference type="ARBA" id="ARBA00022741"/>
    </source>
</evidence>
<evidence type="ECO:0000256" key="7">
    <source>
        <dbReference type="ARBA" id="ARBA00048258"/>
    </source>
</evidence>
<dbReference type="PANTHER" id="PTHR21299:SF1">
    <property type="entry name" value="PANTOATE--BETA-ALANINE LIGASE"/>
    <property type="match status" value="1"/>
</dbReference>
<comment type="subunit">
    <text evidence="8">Homodimer.</text>
</comment>
<dbReference type="FunFam" id="3.40.50.620:FF:000013">
    <property type="entry name" value="Pantothenate synthetase"/>
    <property type="match status" value="1"/>
</dbReference>
<dbReference type="GO" id="GO:0005524">
    <property type="term" value="F:ATP binding"/>
    <property type="evidence" value="ECO:0007669"/>
    <property type="project" value="UniProtKB-KW"/>
</dbReference>
<evidence type="ECO:0000313" key="9">
    <source>
        <dbReference type="EMBL" id="RJY16877.1"/>
    </source>
</evidence>
<comment type="miscellaneous">
    <text evidence="8">The reaction proceeds by a bi uni uni bi ping pong mechanism.</text>
</comment>
<comment type="pathway">
    <text evidence="1 8">Cofactor biosynthesis; (R)-pantothenate biosynthesis; (R)-pantothenate from (R)-pantoate and beta-alanine: step 1/1.</text>
</comment>
<proteinExistence type="inferred from homology"/>
<dbReference type="InterPro" id="IPR042176">
    <property type="entry name" value="Pantoate_ligase_C"/>
</dbReference>
<name>A0A3A6TRS8_9GAMM</name>
<dbReference type="RefSeq" id="WP_121853279.1">
    <property type="nucleotide sequence ID" value="NZ_CP037952.1"/>
</dbReference>
<organism evidence="9 10">
    <name type="scientific">Parashewanella spongiae</name>
    <dbReference type="NCBI Taxonomy" id="342950"/>
    <lineage>
        <taxon>Bacteria</taxon>
        <taxon>Pseudomonadati</taxon>
        <taxon>Pseudomonadota</taxon>
        <taxon>Gammaproteobacteria</taxon>
        <taxon>Alteromonadales</taxon>
        <taxon>Shewanellaceae</taxon>
        <taxon>Parashewanella</taxon>
    </lineage>
</organism>
<reference evidence="9 10" key="1">
    <citation type="submission" date="2018-09" db="EMBL/GenBank/DDBJ databases">
        <title>Phylogeny of the Shewanellaceae, and recommendation for two new genera, Pseudoshewanella and Parashewanella.</title>
        <authorList>
            <person name="Wang G."/>
        </authorList>
    </citation>
    <scope>NUCLEOTIDE SEQUENCE [LARGE SCALE GENOMIC DNA]</scope>
    <source>
        <strain evidence="9 10">KCTC 22492</strain>
    </source>
</reference>
<dbReference type="InterPro" id="IPR003721">
    <property type="entry name" value="Pantoate_ligase"/>
</dbReference>
<evidence type="ECO:0000256" key="4">
    <source>
        <dbReference type="ARBA" id="ARBA00022655"/>
    </source>
</evidence>
<dbReference type="GO" id="GO:0005829">
    <property type="term" value="C:cytosol"/>
    <property type="evidence" value="ECO:0007669"/>
    <property type="project" value="TreeGrafter"/>
</dbReference>
<dbReference type="InterPro" id="IPR014729">
    <property type="entry name" value="Rossmann-like_a/b/a_fold"/>
</dbReference>
<feature type="binding site" evidence="8">
    <location>
        <position position="61"/>
    </location>
    <ligand>
        <name>beta-alanine</name>
        <dbReference type="ChEBI" id="CHEBI:57966"/>
    </ligand>
</feature>
<dbReference type="Gene3D" id="3.30.1300.10">
    <property type="entry name" value="Pantoate-beta-alanine ligase, C-terminal domain"/>
    <property type="match status" value="1"/>
</dbReference>
<feature type="binding site" evidence="8">
    <location>
        <position position="61"/>
    </location>
    <ligand>
        <name>(R)-pantoate</name>
        <dbReference type="ChEBI" id="CHEBI:15980"/>
    </ligand>
</feature>
<comment type="catalytic activity">
    <reaction evidence="7 8">
        <text>(R)-pantoate + beta-alanine + ATP = (R)-pantothenate + AMP + diphosphate + H(+)</text>
        <dbReference type="Rhea" id="RHEA:10912"/>
        <dbReference type="ChEBI" id="CHEBI:15378"/>
        <dbReference type="ChEBI" id="CHEBI:15980"/>
        <dbReference type="ChEBI" id="CHEBI:29032"/>
        <dbReference type="ChEBI" id="CHEBI:30616"/>
        <dbReference type="ChEBI" id="CHEBI:33019"/>
        <dbReference type="ChEBI" id="CHEBI:57966"/>
        <dbReference type="ChEBI" id="CHEBI:456215"/>
        <dbReference type="EC" id="6.3.2.1"/>
    </reaction>
</comment>
<sequence length="288" mass="31940">MISTSDIDVIRRQVRSWHAAGETVAFVPTMGNLHQGHISLVTEGLEHADHLVASIFVNPMQFAAHEDLDTYPRTLDEDLQALQAVGTELVFTPTSDIIYPQGIEHHTKVLIPEDTIGDCGEAQSRPGFFVGVATVVLKLFNIVQPDVAVFGRKDYQQLVVIQTLVNDLALPIKVIGVDTYREPNGLAMSSRNNYLTTEQKEQAAVIKKSMDRLTHQLQSHQDTEAAITDAKQQIQDAGLQPDYITIRNAHTLQTVSEDDNELVVMVAAKLGSTRLIDNQCFNIYTHDT</sequence>
<comment type="caution">
    <text evidence="8">Lacks conserved residue(s) required for the propagation of feature annotation.</text>
</comment>
<dbReference type="Gene3D" id="3.40.50.620">
    <property type="entry name" value="HUPs"/>
    <property type="match status" value="1"/>
</dbReference>
<protein>
    <recommendedName>
        <fullName evidence="8">Pantothenate synthetase</fullName>
        <shortName evidence="8">PS</shortName>
        <ecNumber evidence="8">6.3.2.1</ecNumber>
    </recommendedName>
    <alternativeName>
        <fullName evidence="8">Pantoate--beta-alanine ligase</fullName>
    </alternativeName>
    <alternativeName>
        <fullName evidence="8">Pantoate-activating enzyme</fullName>
    </alternativeName>
</protein>
<dbReference type="CDD" id="cd00560">
    <property type="entry name" value="PanC"/>
    <property type="match status" value="1"/>
</dbReference>
<dbReference type="Pfam" id="PF02569">
    <property type="entry name" value="Pantoate_ligase"/>
    <property type="match status" value="1"/>
</dbReference>
<evidence type="ECO:0000256" key="3">
    <source>
        <dbReference type="ARBA" id="ARBA00022598"/>
    </source>
</evidence>
<keyword evidence="3 8" id="KW-0436">Ligase</keyword>
<dbReference type="OrthoDB" id="9773087at2"/>
<feature type="binding site" evidence="8">
    <location>
        <begin position="30"/>
        <end position="37"/>
    </location>
    <ligand>
        <name>ATP</name>
        <dbReference type="ChEBI" id="CHEBI:30616"/>
    </ligand>
</feature>
<dbReference type="NCBIfam" id="TIGR00018">
    <property type="entry name" value="panC"/>
    <property type="match status" value="1"/>
</dbReference>
<keyword evidence="6 8" id="KW-0067">ATP-binding</keyword>
<dbReference type="EMBL" id="QYYH01000045">
    <property type="protein sequence ID" value="RJY16877.1"/>
    <property type="molecule type" value="Genomic_DNA"/>
</dbReference>
<feature type="binding site" evidence="8">
    <location>
        <begin position="151"/>
        <end position="154"/>
    </location>
    <ligand>
        <name>ATP</name>
        <dbReference type="ChEBI" id="CHEBI:30616"/>
    </ligand>
</feature>
<evidence type="ECO:0000313" key="10">
    <source>
        <dbReference type="Proteomes" id="UP000273022"/>
    </source>
</evidence>
<comment type="caution">
    <text evidence="9">The sequence shown here is derived from an EMBL/GenBank/DDBJ whole genome shotgun (WGS) entry which is preliminary data.</text>
</comment>
<comment type="similarity">
    <text evidence="2 8">Belongs to the pantothenate synthetase family.</text>
</comment>
<evidence type="ECO:0000256" key="2">
    <source>
        <dbReference type="ARBA" id="ARBA00009256"/>
    </source>
</evidence>
<evidence type="ECO:0000256" key="6">
    <source>
        <dbReference type="ARBA" id="ARBA00022840"/>
    </source>
</evidence>
<dbReference type="UniPathway" id="UPA00028">
    <property type="reaction ID" value="UER00005"/>
</dbReference>
<gene>
    <name evidence="8" type="primary">panC</name>
    <name evidence="9" type="ORF">D5R81_08770</name>
</gene>
<keyword evidence="4 8" id="KW-0566">Pantothenate biosynthesis</keyword>
<keyword evidence="8" id="KW-0963">Cytoplasm</keyword>
<dbReference type="SUPFAM" id="SSF52374">
    <property type="entry name" value="Nucleotidylyl transferase"/>
    <property type="match status" value="1"/>
</dbReference>
<feature type="binding site" evidence="8">
    <location>
        <begin position="188"/>
        <end position="191"/>
    </location>
    <ligand>
        <name>ATP</name>
        <dbReference type="ChEBI" id="CHEBI:30616"/>
    </ligand>
</feature>
<comment type="function">
    <text evidence="8">Catalyzes the condensation of pantoate with beta-alanine in an ATP-dependent reaction via a pantoyl-adenylate intermediate.</text>
</comment>
<dbReference type="PANTHER" id="PTHR21299">
    <property type="entry name" value="CYTIDYLATE KINASE/PANTOATE-BETA-ALANINE LIGASE"/>
    <property type="match status" value="1"/>
</dbReference>
<dbReference type="InterPro" id="IPR004821">
    <property type="entry name" value="Cyt_trans-like"/>
</dbReference>
<evidence type="ECO:0000256" key="8">
    <source>
        <dbReference type="HAMAP-Rule" id="MF_00158"/>
    </source>
</evidence>
<dbReference type="Proteomes" id="UP000273022">
    <property type="component" value="Unassembled WGS sequence"/>
</dbReference>
<feature type="active site" description="Proton donor" evidence="8">
    <location>
        <position position="37"/>
    </location>
</feature>
<dbReference type="NCBIfam" id="TIGR00125">
    <property type="entry name" value="cyt_tran_rel"/>
    <property type="match status" value="1"/>
</dbReference>
<dbReference type="HAMAP" id="MF_00158">
    <property type="entry name" value="PanC"/>
    <property type="match status" value="1"/>
</dbReference>
<comment type="subcellular location">
    <subcellularLocation>
        <location evidence="8">Cytoplasm</location>
    </subcellularLocation>
</comment>
<dbReference type="GO" id="GO:0015940">
    <property type="term" value="P:pantothenate biosynthetic process"/>
    <property type="evidence" value="ECO:0007669"/>
    <property type="project" value="UniProtKB-UniRule"/>
</dbReference>
<dbReference type="FunFam" id="3.30.1300.10:FF:000001">
    <property type="entry name" value="Pantothenate synthetase"/>
    <property type="match status" value="1"/>
</dbReference>
<feature type="binding site" evidence="8">
    <location>
        <position position="157"/>
    </location>
    <ligand>
        <name>(R)-pantoate</name>
        <dbReference type="ChEBI" id="CHEBI:15980"/>
    </ligand>
</feature>
<dbReference type="AlphaFoldDB" id="A0A3A6TRS8"/>
<dbReference type="EC" id="6.3.2.1" evidence="8"/>
<keyword evidence="10" id="KW-1185">Reference proteome</keyword>
<dbReference type="GO" id="GO:0004592">
    <property type="term" value="F:pantoate-beta-alanine ligase activity"/>
    <property type="evidence" value="ECO:0007669"/>
    <property type="project" value="UniProtKB-UniRule"/>
</dbReference>